<keyword evidence="2" id="KW-0472">Membrane</keyword>
<dbReference type="Pfam" id="PF05656">
    <property type="entry name" value="DUF805"/>
    <property type="match status" value="1"/>
</dbReference>
<name>A0ABV2R9Y6_9CAUL</name>
<comment type="caution">
    <text evidence="3">The sequence shown here is derived from an EMBL/GenBank/DDBJ whole genome shotgun (WGS) entry which is preliminary data.</text>
</comment>
<dbReference type="InterPro" id="IPR008523">
    <property type="entry name" value="DUF805"/>
</dbReference>
<feature type="region of interest" description="Disordered" evidence="1">
    <location>
        <begin position="139"/>
        <end position="164"/>
    </location>
</feature>
<feature type="transmembrane region" description="Helical" evidence="2">
    <location>
        <begin position="81"/>
        <end position="100"/>
    </location>
</feature>
<evidence type="ECO:0000256" key="2">
    <source>
        <dbReference type="SAM" id="Phobius"/>
    </source>
</evidence>
<dbReference type="Proteomes" id="UP001549313">
    <property type="component" value="Unassembled WGS sequence"/>
</dbReference>
<evidence type="ECO:0000313" key="4">
    <source>
        <dbReference type="Proteomes" id="UP001549313"/>
    </source>
</evidence>
<reference evidence="3 4" key="1">
    <citation type="submission" date="2024-06" db="EMBL/GenBank/DDBJ databases">
        <title>Sorghum-associated microbial communities from plants grown in Nebraska, USA.</title>
        <authorList>
            <person name="Schachtman D."/>
        </authorList>
    </citation>
    <scope>NUCLEOTIDE SEQUENCE [LARGE SCALE GENOMIC DNA]</scope>
    <source>
        <strain evidence="3 4">2814</strain>
    </source>
</reference>
<keyword evidence="2" id="KW-1133">Transmembrane helix</keyword>
<accession>A0ABV2R9Y6</accession>
<feature type="transmembrane region" description="Helical" evidence="2">
    <location>
        <begin position="48"/>
        <end position="69"/>
    </location>
</feature>
<gene>
    <name evidence="3" type="ORF">ABIE19_000737</name>
</gene>
<keyword evidence="2" id="KW-0812">Transmembrane</keyword>
<feature type="transmembrane region" description="Helical" evidence="2">
    <location>
        <begin position="112"/>
        <end position="131"/>
    </location>
</feature>
<keyword evidence="4" id="KW-1185">Reference proteome</keyword>
<protein>
    <submittedName>
        <fullName evidence="3">Uncharacterized membrane protein YhaH (DUF805 family)</fullName>
    </submittedName>
</protein>
<organism evidence="3 4">
    <name type="scientific">Brevundimonas faecalis</name>
    <dbReference type="NCBI Taxonomy" id="947378"/>
    <lineage>
        <taxon>Bacteria</taxon>
        <taxon>Pseudomonadati</taxon>
        <taxon>Pseudomonadota</taxon>
        <taxon>Alphaproteobacteria</taxon>
        <taxon>Caulobacterales</taxon>
        <taxon>Caulobacteraceae</taxon>
        <taxon>Brevundimonas</taxon>
    </lineage>
</organism>
<evidence type="ECO:0000313" key="3">
    <source>
        <dbReference type="EMBL" id="MET4682828.1"/>
    </source>
</evidence>
<proteinExistence type="predicted"/>
<sequence length="164" mass="17951">MNSRAGRQEWWLWFFGANVGGARLEEALSAAILGEKQTLADASLLQTASLAVGVTTIMAVVIGIQMSATVRRAHDLDSPSWVFWGYALLNLSYAASGFIPSALNLPPPFNPAWAHGLLIVANVVMAVLFGFRSGDPKRNRWGPPPKPLFDFMSPRQDNYRPPVQ</sequence>
<dbReference type="EMBL" id="JBEPTF010000001">
    <property type="protein sequence ID" value="MET4682828.1"/>
    <property type="molecule type" value="Genomic_DNA"/>
</dbReference>
<evidence type="ECO:0000256" key="1">
    <source>
        <dbReference type="SAM" id="MobiDB-lite"/>
    </source>
</evidence>
<dbReference type="RefSeq" id="WP_354087766.1">
    <property type="nucleotide sequence ID" value="NZ_JBEPTF010000001.1"/>
</dbReference>